<accession>A0ABV2BSC7</accession>
<feature type="signal peptide" evidence="2">
    <location>
        <begin position="1"/>
        <end position="24"/>
    </location>
</feature>
<protein>
    <recommendedName>
        <fullName evidence="5">Lipoprotein</fullName>
    </recommendedName>
</protein>
<dbReference type="PROSITE" id="PS51257">
    <property type="entry name" value="PROKAR_LIPOPROTEIN"/>
    <property type="match status" value="1"/>
</dbReference>
<feature type="compositionally biased region" description="Basic and acidic residues" evidence="1">
    <location>
        <begin position="72"/>
        <end position="83"/>
    </location>
</feature>
<reference evidence="3 4" key="1">
    <citation type="submission" date="2024-06" db="EMBL/GenBank/DDBJ databases">
        <authorList>
            <person name="Li F."/>
        </authorList>
    </citation>
    <scope>NUCLEOTIDE SEQUENCE [LARGE SCALE GENOMIC DNA]</scope>
    <source>
        <strain evidence="3 4">GXAS 311</strain>
    </source>
</reference>
<proteinExistence type="predicted"/>
<feature type="compositionally biased region" description="Polar residues" evidence="1">
    <location>
        <begin position="57"/>
        <end position="71"/>
    </location>
</feature>
<keyword evidence="4" id="KW-1185">Reference proteome</keyword>
<sequence>MIQFKHYFLWLTIAACLLLTACHSATDQQSSNQTATDQSTTMNKDDEKSKTAKPQVEASQAKSSKPLSDSADNAKDNPHEKMYEVPNRFPLSEKKPKTESTEKQEIDESIETKKDETKKEIDP</sequence>
<evidence type="ECO:0008006" key="5">
    <source>
        <dbReference type="Google" id="ProtNLM"/>
    </source>
</evidence>
<organism evidence="3 4">
    <name type="scientific">Aliikangiella maris</name>
    <dbReference type="NCBI Taxonomy" id="3162458"/>
    <lineage>
        <taxon>Bacteria</taxon>
        <taxon>Pseudomonadati</taxon>
        <taxon>Pseudomonadota</taxon>
        <taxon>Gammaproteobacteria</taxon>
        <taxon>Oceanospirillales</taxon>
        <taxon>Pleioneaceae</taxon>
        <taxon>Aliikangiella</taxon>
    </lineage>
</organism>
<feature type="compositionally biased region" description="Basic and acidic residues" evidence="1">
    <location>
        <begin position="91"/>
        <end position="123"/>
    </location>
</feature>
<feature type="chain" id="PRO_5046121563" description="Lipoprotein" evidence="2">
    <location>
        <begin position="25"/>
        <end position="123"/>
    </location>
</feature>
<dbReference type="RefSeq" id="WP_353874457.1">
    <property type="nucleotide sequence ID" value="NZ_JBEVCJ010000006.1"/>
</dbReference>
<evidence type="ECO:0000313" key="3">
    <source>
        <dbReference type="EMBL" id="MET1254840.1"/>
    </source>
</evidence>
<comment type="caution">
    <text evidence="3">The sequence shown here is derived from an EMBL/GenBank/DDBJ whole genome shotgun (WGS) entry which is preliminary data.</text>
</comment>
<evidence type="ECO:0000256" key="1">
    <source>
        <dbReference type="SAM" id="MobiDB-lite"/>
    </source>
</evidence>
<gene>
    <name evidence="3" type="ORF">ABVT43_06875</name>
</gene>
<feature type="compositionally biased region" description="Polar residues" evidence="1">
    <location>
        <begin position="25"/>
        <end position="42"/>
    </location>
</feature>
<evidence type="ECO:0000313" key="4">
    <source>
        <dbReference type="Proteomes" id="UP001548189"/>
    </source>
</evidence>
<feature type="region of interest" description="Disordered" evidence="1">
    <location>
        <begin position="25"/>
        <end position="123"/>
    </location>
</feature>
<evidence type="ECO:0000256" key="2">
    <source>
        <dbReference type="SAM" id="SignalP"/>
    </source>
</evidence>
<keyword evidence="2" id="KW-0732">Signal</keyword>
<name>A0ABV2BSC7_9GAMM</name>
<dbReference type="EMBL" id="JBEVCJ010000006">
    <property type="protein sequence ID" value="MET1254840.1"/>
    <property type="molecule type" value="Genomic_DNA"/>
</dbReference>
<dbReference type="Proteomes" id="UP001548189">
    <property type="component" value="Unassembled WGS sequence"/>
</dbReference>